<evidence type="ECO:0000313" key="7">
    <source>
        <dbReference type="Proteomes" id="UP000683246"/>
    </source>
</evidence>
<reference evidence="6" key="1">
    <citation type="submission" date="2020-07" db="EMBL/GenBank/DDBJ databases">
        <title>Vallitalea pronyensis genome.</title>
        <authorList>
            <person name="Postec A."/>
        </authorList>
    </citation>
    <scope>NUCLEOTIDE SEQUENCE</scope>
    <source>
        <strain evidence="6">FatNI3</strain>
    </source>
</reference>
<dbReference type="GO" id="GO:0005576">
    <property type="term" value="C:extracellular region"/>
    <property type="evidence" value="ECO:0007669"/>
    <property type="project" value="UniProtKB-SubCell"/>
</dbReference>
<evidence type="ECO:0000313" key="6">
    <source>
        <dbReference type="EMBL" id="QUI22108.1"/>
    </source>
</evidence>
<evidence type="ECO:0000256" key="1">
    <source>
        <dbReference type="ARBA" id="ARBA00004613"/>
    </source>
</evidence>
<protein>
    <submittedName>
        <fullName evidence="6">Right-handed parallel beta-helix repeat-containing protein</fullName>
    </submittedName>
</protein>
<dbReference type="InterPro" id="IPR055372">
    <property type="entry name" value="CBM96"/>
</dbReference>
<keyword evidence="4" id="KW-0812">Transmembrane</keyword>
<comment type="subcellular location">
    <subcellularLocation>
        <location evidence="1">Secreted</location>
    </subcellularLocation>
</comment>
<evidence type="ECO:0000256" key="4">
    <source>
        <dbReference type="SAM" id="Phobius"/>
    </source>
</evidence>
<keyword evidence="4" id="KW-1133">Transmembrane helix</keyword>
<name>A0A8J8SGA7_9FIRM</name>
<dbReference type="SUPFAM" id="SSF51126">
    <property type="entry name" value="Pectin lyase-like"/>
    <property type="match status" value="1"/>
</dbReference>
<feature type="domain" description="Carbohydrate-binding module family 96" evidence="5">
    <location>
        <begin position="539"/>
        <end position="699"/>
    </location>
</feature>
<dbReference type="SMART" id="SM00710">
    <property type="entry name" value="PbH1"/>
    <property type="match status" value="6"/>
</dbReference>
<dbReference type="Pfam" id="PF24517">
    <property type="entry name" value="CBM96"/>
    <property type="match status" value="1"/>
</dbReference>
<evidence type="ECO:0000259" key="5">
    <source>
        <dbReference type="Pfam" id="PF24517"/>
    </source>
</evidence>
<dbReference type="Proteomes" id="UP000683246">
    <property type="component" value="Chromosome"/>
</dbReference>
<sequence length="700" mass="76486">MKRIIKKGQGKFLSLLMGTVLIFSLYGAVIPVVSHAAGSTYYVDSASGNDSNSGTSTSAPWKTLQKVNSMNFNPGDRILFKAGGIWTGQLTLDDSGTSMNPIVIDQYGSGDKPLINGNGLVGEGVVYLYNTEYIELNNLEITNNAASEGDRRGVYVEAANAGLLHHVHLKNLTIHHVKGMTGSTKEAKRTAGISIRVTADNLVDTRYDGVLIEGCHIYTVDNQGIVTETVDIHNDDPSALNYPGQVNFERRKFTNLVIRNNIIHDIGKNCIILRNDENGLVEYNVVSDNAVRSLTGNSIFTRTCTGTVMQYNEGYDNGSSNYDGCMYDADLESPNTIWQYSYSHNNHHGLFWACTAVNDSGIKVRYNISQNDKGGIFVVNYPNNGIDIYNNTVYIGAHRSPTILYERHKGGNGPRKYSFMNNIIYNESSSATYDFYTANNDYNRTIDYNLYYGNHPSNEPNDTHKLTVDPLFVNPGSATYGIDSCDGYQLTSSSPAINSGISIADNGGKDYWGNVLYKGAPDRGAHEYPSDSTPPSEESFIADEDAYVRGGQYATQNYGADAEIQIKQSPSNDSYSRKAYFKFDLNGKGLSTITSAKLKVYVNSTSGTYAPTTYEVHDDSWAESSITWNNAPALGGSITAATVSSAGQYVVWDITSYVNNQLSGDSIVTIGINDPAATLVYGKYNSKEATANKPTLVITH</sequence>
<dbReference type="InterPro" id="IPR006626">
    <property type="entry name" value="PbH1"/>
</dbReference>
<dbReference type="InterPro" id="IPR011050">
    <property type="entry name" value="Pectin_lyase_fold/virulence"/>
</dbReference>
<keyword evidence="4" id="KW-0472">Membrane</keyword>
<dbReference type="EMBL" id="CP058649">
    <property type="protein sequence ID" value="QUI22108.1"/>
    <property type="molecule type" value="Genomic_DNA"/>
</dbReference>
<evidence type="ECO:0000256" key="3">
    <source>
        <dbReference type="ARBA" id="ARBA00022729"/>
    </source>
</evidence>
<evidence type="ECO:0000256" key="2">
    <source>
        <dbReference type="ARBA" id="ARBA00022525"/>
    </source>
</evidence>
<keyword evidence="7" id="KW-1185">Reference proteome</keyword>
<keyword evidence="3" id="KW-0732">Signal</keyword>
<feature type="transmembrane region" description="Helical" evidence="4">
    <location>
        <begin position="12"/>
        <end position="33"/>
    </location>
</feature>
<accession>A0A8J8SGA7</accession>
<dbReference type="AlphaFoldDB" id="A0A8J8SGA7"/>
<dbReference type="InterPro" id="IPR012334">
    <property type="entry name" value="Pectin_lyas_fold"/>
</dbReference>
<dbReference type="RefSeq" id="WP_212697586.1">
    <property type="nucleotide sequence ID" value="NZ_CP058649.1"/>
</dbReference>
<keyword evidence="2" id="KW-0964">Secreted</keyword>
<dbReference type="NCBIfam" id="NF033679">
    <property type="entry name" value="DNRLRE_dom"/>
    <property type="match status" value="1"/>
</dbReference>
<organism evidence="6 7">
    <name type="scientific">Vallitalea pronyensis</name>
    <dbReference type="NCBI Taxonomy" id="1348613"/>
    <lineage>
        <taxon>Bacteria</taxon>
        <taxon>Bacillati</taxon>
        <taxon>Bacillota</taxon>
        <taxon>Clostridia</taxon>
        <taxon>Lachnospirales</taxon>
        <taxon>Vallitaleaceae</taxon>
        <taxon>Vallitalea</taxon>
    </lineage>
</organism>
<proteinExistence type="predicted"/>
<gene>
    <name evidence="6" type="ORF">HZI73_07255</name>
</gene>
<dbReference type="KEGG" id="vpy:HZI73_07255"/>
<dbReference type="Gene3D" id="2.160.20.10">
    <property type="entry name" value="Single-stranded right-handed beta-helix, Pectin lyase-like"/>
    <property type="match status" value="1"/>
</dbReference>